<dbReference type="AlphaFoldDB" id="A0A4Q8LHN0"/>
<keyword evidence="1" id="KW-0175">Coiled coil</keyword>
<dbReference type="Gene3D" id="1.10.30.50">
    <property type="match status" value="1"/>
</dbReference>
<feature type="coiled-coil region" evidence="1">
    <location>
        <begin position="285"/>
        <end position="312"/>
    </location>
</feature>
<protein>
    <recommendedName>
        <fullName evidence="5">HNH endonuclease</fullName>
    </recommendedName>
</protein>
<feature type="region of interest" description="Disordered" evidence="2">
    <location>
        <begin position="349"/>
        <end position="370"/>
    </location>
</feature>
<comment type="caution">
    <text evidence="3">The sequence shown here is derived from an EMBL/GenBank/DDBJ whole genome shotgun (WGS) entry which is preliminary data.</text>
</comment>
<feature type="region of interest" description="Disordered" evidence="2">
    <location>
        <begin position="251"/>
        <end position="271"/>
    </location>
</feature>
<dbReference type="Proteomes" id="UP000291286">
    <property type="component" value="Unassembled WGS sequence"/>
</dbReference>
<evidence type="ECO:0000256" key="1">
    <source>
        <dbReference type="SAM" id="Coils"/>
    </source>
</evidence>
<accession>A0A4Q8LHN0</accession>
<dbReference type="RefSeq" id="WP_130519075.1">
    <property type="nucleotide sequence ID" value="NZ_SHMB01000004.1"/>
</dbReference>
<evidence type="ECO:0008006" key="5">
    <source>
        <dbReference type="Google" id="ProtNLM"/>
    </source>
</evidence>
<name>A0A4Q8LHN0_9GAMM</name>
<evidence type="ECO:0000313" key="3">
    <source>
        <dbReference type="EMBL" id="TAA29017.1"/>
    </source>
</evidence>
<reference evidence="3 4" key="1">
    <citation type="submission" date="2019-02" db="EMBL/GenBank/DDBJ databases">
        <title>WGS of Pseudoxanthomonas species novum from clinical isolates.</title>
        <authorList>
            <person name="Bernier A.-M."/>
            <person name="Bernard K."/>
            <person name="Vachon A."/>
        </authorList>
    </citation>
    <scope>NUCLEOTIDE SEQUENCE [LARGE SCALE GENOMIC DNA]</scope>
    <source>
        <strain evidence="3 4">NML171202</strain>
    </source>
</reference>
<evidence type="ECO:0000256" key="2">
    <source>
        <dbReference type="SAM" id="MobiDB-lite"/>
    </source>
</evidence>
<organism evidence="3 4">
    <name type="scientific">Pseudoxanthomonas winnipegensis</name>
    <dbReference type="NCBI Taxonomy" id="2480810"/>
    <lineage>
        <taxon>Bacteria</taxon>
        <taxon>Pseudomonadati</taxon>
        <taxon>Pseudomonadota</taxon>
        <taxon>Gammaproteobacteria</taxon>
        <taxon>Lysobacterales</taxon>
        <taxon>Lysobacteraceae</taxon>
        <taxon>Pseudoxanthomonas</taxon>
    </lineage>
</organism>
<evidence type="ECO:0000313" key="4">
    <source>
        <dbReference type="Proteomes" id="UP000291286"/>
    </source>
</evidence>
<proteinExistence type="predicted"/>
<dbReference type="EMBL" id="SHMB01000004">
    <property type="protein sequence ID" value="TAA29017.1"/>
    <property type="molecule type" value="Genomic_DNA"/>
</dbReference>
<sequence length="370" mass="40964">MLELSPFLDAIAQADAPLEGKANGWQRKAVLAEFGNACAFCCGPLDLSSPKSWTATTLVPAQLGGPTSVVDNWVPACRPCAASKGLRDIVCWKEWQASATPDRVALLLERRRSALLYAENHFTPLSRHSKRERLLANLSARFDKPRFRVYAWSGEVDGERVGLVGWSTRSGDALALSEALLALRMRDGGEVLAEGQVTLLRLPADGFLGAVWALIEAHGLVVELDVPSGGPLDVGDWRECWRHRVQDPVSNHKRVPMTGGPALPHAPRVLSTNPDSVRRLAQLQAAKRADRLEEAELRYREAMARKAKYLERVRRGLEAPMPLDEYRAWADEVRALGVTWARMVTQSRQDLNRPPAHTDAPYSGRSMTRT</sequence>
<gene>
    <name evidence="3" type="ORF">EA661_12055</name>
</gene>